<dbReference type="RefSeq" id="WP_094893311.1">
    <property type="nucleotide sequence ID" value="NZ_CP029426.2"/>
</dbReference>
<accession>A0A2U8Q0V3</accession>
<protein>
    <submittedName>
        <fullName evidence="1">Uncharacterized protein</fullName>
    </submittedName>
</protein>
<reference evidence="1 2" key="2">
    <citation type="journal article" date="2019" name="Int. J. Syst. Evol. Microbiol.">
        <title>Description and complete genome sequence of Bradyrhizobium amphicarpaeae sp. nov., harbouring photosystem and nitrogen-fixation genes.</title>
        <authorList>
            <person name="Bromfield E.S.P."/>
            <person name="Cloutier S."/>
            <person name="Nguyen H.D.T."/>
        </authorList>
    </citation>
    <scope>NUCLEOTIDE SEQUENCE [LARGE SCALE GENOMIC DNA]</scope>
    <source>
        <strain evidence="1 2">39S1MB</strain>
    </source>
</reference>
<sequence length="257" mass="27655">MIVIGRERLAEDHGRESDLELAIDRTEAWLRSQSMASSCRGAAQVHAAALARVCGCVSESRPARGLFADISRDIRPGDLLQVDPLTAILANAPATSMVLAAKATAKASGHSLSSHRLIEWLAEGPQGARQAVCAIETASDWGACELEKAPLCCELLQGVALAAARSFNLIFAHRSARASVYCSHASQPFRRSFVLFTERSQDPDGAFLSTQGVVPASREDPELAFIVRCAASVQALWTLKELTVPGFRLMRRIGLSE</sequence>
<proteinExistence type="predicted"/>
<gene>
    <name evidence="1" type="ORF">CIT40_27490</name>
</gene>
<evidence type="ECO:0000313" key="1">
    <source>
        <dbReference type="EMBL" id="AWM03415.1"/>
    </source>
</evidence>
<dbReference type="Proteomes" id="UP000215884">
    <property type="component" value="Chromosome"/>
</dbReference>
<dbReference type="KEGG" id="brq:CIT40_27490"/>
<reference evidence="1 2" key="1">
    <citation type="journal article" date="2017" name="Syst. Appl. Microbiol.">
        <title>Soybeans inoculated with root zone soils of Canadian native legumes harbour diverse and novel Bradyrhizobium spp. that possess agricultural potential.</title>
        <authorList>
            <person name="Bromfield E.S.P."/>
            <person name="Cloutier S."/>
            <person name="Tambong J.T."/>
            <person name="Tran Thi T.V."/>
        </authorList>
    </citation>
    <scope>NUCLEOTIDE SEQUENCE [LARGE SCALE GENOMIC DNA]</scope>
    <source>
        <strain evidence="1 2">39S1MB</strain>
    </source>
</reference>
<keyword evidence="2" id="KW-1185">Reference proteome</keyword>
<name>A0A2U8Q0V3_9BRAD</name>
<dbReference type="EMBL" id="CP029426">
    <property type="protein sequence ID" value="AWM03415.1"/>
    <property type="molecule type" value="Genomic_DNA"/>
</dbReference>
<organism evidence="1 2">
    <name type="scientific">Bradyrhizobium amphicarpaeae</name>
    <dbReference type="NCBI Taxonomy" id="1404768"/>
    <lineage>
        <taxon>Bacteria</taxon>
        <taxon>Pseudomonadati</taxon>
        <taxon>Pseudomonadota</taxon>
        <taxon>Alphaproteobacteria</taxon>
        <taxon>Hyphomicrobiales</taxon>
        <taxon>Nitrobacteraceae</taxon>
        <taxon>Bradyrhizobium</taxon>
    </lineage>
</organism>
<evidence type="ECO:0000313" key="2">
    <source>
        <dbReference type="Proteomes" id="UP000215884"/>
    </source>
</evidence>
<dbReference type="AlphaFoldDB" id="A0A2U8Q0V3"/>